<dbReference type="Proteomes" id="UP000824176">
    <property type="component" value="Unassembled WGS sequence"/>
</dbReference>
<sequence>MDTKDINADAYSILESEEFDTLLDAVELMAKAQGNLLSLQRSVEELKIMMDNTELSNDDFSLQDNAVLYDALDKVENLVDSLANDDYITGK</sequence>
<evidence type="ECO:0000313" key="2">
    <source>
        <dbReference type="Proteomes" id="UP000824176"/>
    </source>
</evidence>
<protein>
    <submittedName>
        <fullName evidence="1">Uncharacterized protein</fullName>
    </submittedName>
</protein>
<proteinExistence type="predicted"/>
<name>A0A9D2GVX2_9BACT</name>
<reference evidence="1" key="2">
    <citation type="submission" date="2021-04" db="EMBL/GenBank/DDBJ databases">
        <authorList>
            <person name="Gilroy R."/>
        </authorList>
    </citation>
    <scope>NUCLEOTIDE SEQUENCE</scope>
    <source>
        <strain evidence="1">ChiW4-1371</strain>
    </source>
</reference>
<organism evidence="1 2">
    <name type="scientific">Candidatus Mucispirillum faecigallinarum</name>
    <dbReference type="NCBI Taxonomy" id="2838699"/>
    <lineage>
        <taxon>Bacteria</taxon>
        <taxon>Pseudomonadati</taxon>
        <taxon>Deferribacterota</taxon>
        <taxon>Deferribacteres</taxon>
        <taxon>Deferribacterales</taxon>
        <taxon>Mucispirillaceae</taxon>
        <taxon>Mucispirillum</taxon>
    </lineage>
</organism>
<dbReference type="EMBL" id="DXAQ01000153">
    <property type="protein sequence ID" value="HIZ90332.1"/>
    <property type="molecule type" value="Genomic_DNA"/>
</dbReference>
<comment type="caution">
    <text evidence="1">The sequence shown here is derived from an EMBL/GenBank/DDBJ whole genome shotgun (WGS) entry which is preliminary data.</text>
</comment>
<accession>A0A9D2GVX2</accession>
<dbReference type="AlphaFoldDB" id="A0A9D2GVX2"/>
<gene>
    <name evidence="1" type="ORF">H9804_10330</name>
</gene>
<reference evidence="1" key="1">
    <citation type="journal article" date="2021" name="PeerJ">
        <title>Extensive microbial diversity within the chicken gut microbiome revealed by metagenomics and culture.</title>
        <authorList>
            <person name="Gilroy R."/>
            <person name="Ravi A."/>
            <person name="Getino M."/>
            <person name="Pursley I."/>
            <person name="Horton D.L."/>
            <person name="Alikhan N.F."/>
            <person name="Baker D."/>
            <person name="Gharbi K."/>
            <person name="Hall N."/>
            <person name="Watson M."/>
            <person name="Adriaenssens E.M."/>
            <person name="Foster-Nyarko E."/>
            <person name="Jarju S."/>
            <person name="Secka A."/>
            <person name="Antonio M."/>
            <person name="Oren A."/>
            <person name="Chaudhuri R.R."/>
            <person name="La Ragione R."/>
            <person name="Hildebrand F."/>
            <person name="Pallen M.J."/>
        </authorList>
    </citation>
    <scope>NUCLEOTIDE SEQUENCE</scope>
    <source>
        <strain evidence="1">ChiW4-1371</strain>
    </source>
</reference>
<evidence type="ECO:0000313" key="1">
    <source>
        <dbReference type="EMBL" id="HIZ90332.1"/>
    </source>
</evidence>